<reference evidence="3" key="1">
    <citation type="submission" date="2016-10" db="EMBL/GenBank/DDBJ databases">
        <authorList>
            <person name="Varghese N."/>
            <person name="Submissions S."/>
        </authorList>
    </citation>
    <scope>NUCLEOTIDE SEQUENCE [LARGE SCALE GENOMIC DNA]</scope>
    <source>
        <strain evidence="3">DSM 18887</strain>
    </source>
</reference>
<evidence type="ECO:0000313" key="3">
    <source>
        <dbReference type="Proteomes" id="UP000198749"/>
    </source>
</evidence>
<name>A0A1H9KSP6_9GAMM</name>
<dbReference type="RefSeq" id="WP_091361012.1">
    <property type="nucleotide sequence ID" value="NZ_AP025284.1"/>
</dbReference>
<gene>
    <name evidence="2" type="ORF">SAMN03080615_03624</name>
</gene>
<sequence>MKYLLTFCLVLLSGCTSLAQQYNLPDHLYDEVIHPLSCNQYEVCSALYIDYNRPKTLKIAVSGEYHPIIGATLWIDNTAYKLTPTESYTRHGVTVSGKRIAMRPFISETPLKALLKQATKVTLESNQQSFSITTVMKEKGYIHPEWRALLAGLD</sequence>
<dbReference type="EMBL" id="FOGB01000014">
    <property type="protein sequence ID" value="SER01853.1"/>
    <property type="molecule type" value="Genomic_DNA"/>
</dbReference>
<dbReference type="AlphaFoldDB" id="A0A1H9KSP6"/>
<protein>
    <submittedName>
        <fullName evidence="2">Uncharacterized protein</fullName>
    </submittedName>
</protein>
<organism evidence="2 3">
    <name type="scientific">Amphritea atlantica</name>
    <dbReference type="NCBI Taxonomy" id="355243"/>
    <lineage>
        <taxon>Bacteria</taxon>
        <taxon>Pseudomonadati</taxon>
        <taxon>Pseudomonadota</taxon>
        <taxon>Gammaproteobacteria</taxon>
        <taxon>Oceanospirillales</taxon>
        <taxon>Oceanospirillaceae</taxon>
        <taxon>Amphritea</taxon>
    </lineage>
</organism>
<feature type="signal peptide" evidence="1">
    <location>
        <begin position="1"/>
        <end position="19"/>
    </location>
</feature>
<keyword evidence="3" id="KW-1185">Reference proteome</keyword>
<proteinExistence type="predicted"/>
<evidence type="ECO:0000313" key="2">
    <source>
        <dbReference type="EMBL" id="SER01853.1"/>
    </source>
</evidence>
<evidence type="ECO:0000256" key="1">
    <source>
        <dbReference type="SAM" id="SignalP"/>
    </source>
</evidence>
<keyword evidence="1" id="KW-0732">Signal</keyword>
<feature type="chain" id="PRO_5011634684" evidence="1">
    <location>
        <begin position="20"/>
        <end position="154"/>
    </location>
</feature>
<accession>A0A1H9KSP6</accession>
<dbReference type="PROSITE" id="PS51257">
    <property type="entry name" value="PROKAR_LIPOPROTEIN"/>
    <property type="match status" value="1"/>
</dbReference>
<dbReference type="Proteomes" id="UP000198749">
    <property type="component" value="Unassembled WGS sequence"/>
</dbReference>
<dbReference type="OrthoDB" id="9833331at2"/>